<protein>
    <recommendedName>
        <fullName evidence="3">peptidylprolyl isomerase</fullName>
        <ecNumber evidence="3">5.2.1.8</ecNumber>
    </recommendedName>
</protein>
<dbReference type="InterPro" id="IPR037218">
    <property type="entry name" value="PTPA_sf"/>
</dbReference>
<evidence type="ECO:0000256" key="1">
    <source>
        <dbReference type="ARBA" id="ARBA00000971"/>
    </source>
</evidence>
<dbReference type="Gene3D" id="1.20.120.1150">
    <property type="match status" value="1"/>
</dbReference>
<dbReference type="Pfam" id="PF03095">
    <property type="entry name" value="PTPA"/>
    <property type="match status" value="1"/>
</dbReference>
<dbReference type="Proteomes" id="UP000012960">
    <property type="component" value="Unplaced"/>
</dbReference>
<accession>A0A804JMR6</accession>
<keyword evidence="6" id="KW-0413">Isomerase</keyword>
<dbReference type="EC" id="5.2.1.8" evidence="3"/>
<keyword evidence="8" id="KW-1185">Reference proteome</keyword>
<dbReference type="Gramene" id="Ma06_t32120.1">
    <property type="protein sequence ID" value="Ma06_p32120.1"/>
    <property type="gene ID" value="Ma06_g32120"/>
</dbReference>
<comment type="subcellular location">
    <subcellularLocation>
        <location evidence="2">Cytoplasm</location>
    </subcellularLocation>
</comment>
<organism evidence="7 8">
    <name type="scientific">Musa acuminata subsp. malaccensis</name>
    <name type="common">Wild banana</name>
    <name type="synonym">Musa malaccensis</name>
    <dbReference type="NCBI Taxonomy" id="214687"/>
    <lineage>
        <taxon>Eukaryota</taxon>
        <taxon>Viridiplantae</taxon>
        <taxon>Streptophyta</taxon>
        <taxon>Embryophyta</taxon>
        <taxon>Tracheophyta</taxon>
        <taxon>Spermatophyta</taxon>
        <taxon>Magnoliopsida</taxon>
        <taxon>Liliopsida</taxon>
        <taxon>Zingiberales</taxon>
        <taxon>Musaceae</taxon>
        <taxon>Musa</taxon>
    </lineage>
</organism>
<evidence type="ECO:0000256" key="4">
    <source>
        <dbReference type="ARBA" id="ARBA00022490"/>
    </source>
</evidence>
<dbReference type="AlphaFoldDB" id="A0A804JMR6"/>
<evidence type="ECO:0000313" key="8">
    <source>
        <dbReference type="Proteomes" id="UP000012960"/>
    </source>
</evidence>
<evidence type="ECO:0000256" key="5">
    <source>
        <dbReference type="ARBA" id="ARBA00023110"/>
    </source>
</evidence>
<dbReference type="GO" id="GO:0003755">
    <property type="term" value="F:peptidyl-prolyl cis-trans isomerase activity"/>
    <property type="evidence" value="ECO:0007669"/>
    <property type="project" value="UniProtKB-KW"/>
</dbReference>
<dbReference type="InterPro" id="IPR004327">
    <property type="entry name" value="Phstyr_phstse_ac"/>
</dbReference>
<dbReference type="EnsemblPlants" id="Ma06_t32120.1">
    <property type="protein sequence ID" value="Ma06_p32120.1"/>
    <property type="gene ID" value="Ma06_g32120"/>
</dbReference>
<sequence length="46" mass="5467">MYLEYVVRPSWSKVNSGLPKMNKFEVLKMVPIMQHFLFVFGTECQI</sequence>
<evidence type="ECO:0000256" key="2">
    <source>
        <dbReference type="ARBA" id="ARBA00004496"/>
    </source>
</evidence>
<evidence type="ECO:0000256" key="6">
    <source>
        <dbReference type="ARBA" id="ARBA00023235"/>
    </source>
</evidence>
<dbReference type="InParanoid" id="A0A804JMR6"/>
<keyword evidence="5" id="KW-0697">Rotamase</keyword>
<reference evidence="7" key="1">
    <citation type="submission" date="2021-05" db="UniProtKB">
        <authorList>
            <consortium name="EnsemblPlants"/>
        </authorList>
    </citation>
    <scope>IDENTIFICATION</scope>
    <source>
        <strain evidence="7">subsp. malaccensis</strain>
    </source>
</reference>
<proteinExistence type="predicted"/>
<dbReference type="InterPro" id="IPR043170">
    <property type="entry name" value="PTPA_C_lid"/>
</dbReference>
<name>A0A804JMR6_MUSAM</name>
<evidence type="ECO:0000313" key="7">
    <source>
        <dbReference type="EnsemblPlants" id="Ma06_p32120.1"/>
    </source>
</evidence>
<comment type="catalytic activity">
    <reaction evidence="1">
        <text>[protein]-peptidylproline (omega=180) = [protein]-peptidylproline (omega=0)</text>
        <dbReference type="Rhea" id="RHEA:16237"/>
        <dbReference type="Rhea" id="RHEA-COMP:10747"/>
        <dbReference type="Rhea" id="RHEA-COMP:10748"/>
        <dbReference type="ChEBI" id="CHEBI:83833"/>
        <dbReference type="ChEBI" id="CHEBI:83834"/>
        <dbReference type="EC" id="5.2.1.8"/>
    </reaction>
</comment>
<dbReference type="GO" id="GO:0019211">
    <property type="term" value="F:phosphatase activator activity"/>
    <property type="evidence" value="ECO:0007669"/>
    <property type="project" value="InterPro"/>
</dbReference>
<dbReference type="GO" id="GO:0005737">
    <property type="term" value="C:cytoplasm"/>
    <property type="evidence" value="ECO:0007669"/>
    <property type="project" value="UniProtKB-SubCell"/>
</dbReference>
<dbReference type="SUPFAM" id="SSF140984">
    <property type="entry name" value="PTPA-like"/>
    <property type="match status" value="1"/>
</dbReference>
<keyword evidence="4" id="KW-0963">Cytoplasm</keyword>
<evidence type="ECO:0000256" key="3">
    <source>
        <dbReference type="ARBA" id="ARBA00013194"/>
    </source>
</evidence>